<keyword evidence="7 10" id="KW-0675">Receptor</keyword>
<dbReference type="PANTHER" id="PTHR24246">
    <property type="entry name" value="OLFACTORY RECEPTOR AND ADENOSINE RECEPTOR"/>
    <property type="match status" value="1"/>
</dbReference>
<dbReference type="InterPro" id="IPR000276">
    <property type="entry name" value="GPCR_Rhodpsn"/>
</dbReference>
<dbReference type="Pfam" id="PF00001">
    <property type="entry name" value="7tm_1"/>
    <property type="match status" value="1"/>
</dbReference>
<gene>
    <name evidence="14" type="primary">LOC116294736</name>
</gene>
<dbReference type="GO" id="GO:0005886">
    <property type="term" value="C:plasma membrane"/>
    <property type="evidence" value="ECO:0007669"/>
    <property type="project" value="UniProtKB-SubCell"/>
</dbReference>
<evidence type="ECO:0000256" key="9">
    <source>
        <dbReference type="ARBA" id="ARBA00023224"/>
    </source>
</evidence>
<evidence type="ECO:0000256" key="1">
    <source>
        <dbReference type="ARBA" id="ARBA00004651"/>
    </source>
</evidence>
<evidence type="ECO:0000256" key="11">
    <source>
        <dbReference type="SAM" id="Phobius"/>
    </source>
</evidence>
<evidence type="ECO:0000256" key="7">
    <source>
        <dbReference type="ARBA" id="ARBA00023170"/>
    </source>
</evidence>
<dbReference type="GeneID" id="116294736"/>
<evidence type="ECO:0000313" key="13">
    <source>
        <dbReference type="Proteomes" id="UP000515163"/>
    </source>
</evidence>
<feature type="transmembrane region" description="Helical" evidence="11">
    <location>
        <begin position="256"/>
        <end position="276"/>
    </location>
</feature>
<keyword evidence="3 10" id="KW-0812">Transmembrane</keyword>
<comment type="similarity">
    <text evidence="10">Belongs to the G-protein coupled receptor 1 family.</text>
</comment>
<dbReference type="SUPFAM" id="SSF81321">
    <property type="entry name" value="Family A G protein-coupled receptor-like"/>
    <property type="match status" value="1"/>
</dbReference>
<dbReference type="CDD" id="cd00637">
    <property type="entry name" value="7tm_classA_rhodopsin-like"/>
    <property type="match status" value="1"/>
</dbReference>
<feature type="domain" description="G-protein coupled receptors family 1 profile" evidence="12">
    <location>
        <begin position="38"/>
        <end position="276"/>
    </location>
</feature>
<keyword evidence="13" id="KW-1185">Reference proteome</keyword>
<feature type="transmembrane region" description="Helical" evidence="11">
    <location>
        <begin position="217"/>
        <end position="244"/>
    </location>
</feature>
<dbReference type="PANTHER" id="PTHR24246:SF27">
    <property type="entry name" value="ADENOSINE RECEPTOR, ISOFORM A"/>
    <property type="match status" value="1"/>
</dbReference>
<sequence length="337" mass="38174">MNFTRISSSTSLFYNRTWNERVAWACVYSVEGILIFAGNTLALVIFLQPSFVSKKSIYFVISLTVADLITGVTVMLAVNSISKVNEEKGLATIEIVQLWFDIFSGCASIYSLTAIAIERFCAIFWPFKQRLVKTRTYLISIGAVWFLSLSIPSVTILHTICCPGDESLQIAIGYFMMCFGLSCIGTVVLSYLSIWIKISYCNRQIQPDLANRRIKRLTTTLLLVTLVSVATLVPNFVILIVQVICPTCLSSLFPRQYYAIANFLFYANSFANFIIYTCRMREFRSEIAKIFCKCVNVLHFFRKCQRNVNPELNHDSNASTVSQTQPTLIGMKVLHIY</sequence>
<evidence type="ECO:0000256" key="2">
    <source>
        <dbReference type="ARBA" id="ARBA00022475"/>
    </source>
</evidence>
<evidence type="ECO:0000256" key="8">
    <source>
        <dbReference type="ARBA" id="ARBA00023180"/>
    </source>
</evidence>
<keyword evidence="2" id="KW-1003">Cell membrane</keyword>
<keyword evidence="9 10" id="KW-0807">Transducer</keyword>
<dbReference type="KEGG" id="aten:116294736"/>
<feature type="transmembrane region" description="Helical" evidence="11">
    <location>
        <begin position="172"/>
        <end position="196"/>
    </location>
</feature>
<evidence type="ECO:0000256" key="3">
    <source>
        <dbReference type="ARBA" id="ARBA00022692"/>
    </source>
</evidence>
<keyword evidence="4 11" id="KW-1133">Transmembrane helix</keyword>
<dbReference type="InterPro" id="IPR017452">
    <property type="entry name" value="GPCR_Rhodpsn_7TM"/>
</dbReference>
<dbReference type="GO" id="GO:0004930">
    <property type="term" value="F:G protein-coupled receptor activity"/>
    <property type="evidence" value="ECO:0007669"/>
    <property type="project" value="UniProtKB-KW"/>
</dbReference>
<dbReference type="Proteomes" id="UP000515163">
    <property type="component" value="Unplaced"/>
</dbReference>
<evidence type="ECO:0000256" key="5">
    <source>
        <dbReference type="ARBA" id="ARBA00023040"/>
    </source>
</evidence>
<dbReference type="AlphaFoldDB" id="A0A6P8I064"/>
<evidence type="ECO:0000256" key="4">
    <source>
        <dbReference type="ARBA" id="ARBA00022989"/>
    </source>
</evidence>
<dbReference type="InParanoid" id="A0A6P8I064"/>
<dbReference type="PROSITE" id="PS00237">
    <property type="entry name" value="G_PROTEIN_RECEP_F1_1"/>
    <property type="match status" value="1"/>
</dbReference>
<accession>A0A6P8I064</accession>
<dbReference type="OrthoDB" id="5971811at2759"/>
<feature type="transmembrane region" description="Helical" evidence="11">
    <location>
        <begin position="22"/>
        <end position="45"/>
    </location>
</feature>
<evidence type="ECO:0000259" key="12">
    <source>
        <dbReference type="PROSITE" id="PS50262"/>
    </source>
</evidence>
<dbReference type="FunCoup" id="A0A6P8I064">
    <property type="interactions" value="335"/>
</dbReference>
<protein>
    <submittedName>
        <fullName evidence="14">Neuromedin-K receptor-like</fullName>
    </submittedName>
</protein>
<comment type="subcellular location">
    <subcellularLocation>
        <location evidence="1">Cell membrane</location>
        <topology evidence="1">Multi-pass membrane protein</topology>
    </subcellularLocation>
</comment>
<name>A0A6P8I064_ACTTE</name>
<proteinExistence type="inferred from homology"/>
<keyword evidence="5 10" id="KW-0297">G-protein coupled receptor</keyword>
<feature type="transmembrane region" description="Helical" evidence="11">
    <location>
        <begin position="137"/>
        <end position="160"/>
    </location>
</feature>
<dbReference type="RefSeq" id="XP_031558247.1">
    <property type="nucleotide sequence ID" value="XM_031702387.1"/>
</dbReference>
<evidence type="ECO:0000256" key="6">
    <source>
        <dbReference type="ARBA" id="ARBA00023136"/>
    </source>
</evidence>
<evidence type="ECO:0000313" key="14">
    <source>
        <dbReference type="RefSeq" id="XP_031558247.1"/>
    </source>
</evidence>
<dbReference type="PRINTS" id="PR00237">
    <property type="entry name" value="GPCRRHODOPSN"/>
</dbReference>
<keyword evidence="6 11" id="KW-0472">Membrane</keyword>
<dbReference type="Gene3D" id="1.20.1070.10">
    <property type="entry name" value="Rhodopsin 7-helix transmembrane proteins"/>
    <property type="match status" value="1"/>
</dbReference>
<reference evidence="14" key="1">
    <citation type="submission" date="2025-08" db="UniProtKB">
        <authorList>
            <consortium name="RefSeq"/>
        </authorList>
    </citation>
    <scope>IDENTIFICATION</scope>
    <source>
        <tissue evidence="14">Tentacle</tissue>
    </source>
</reference>
<keyword evidence="8" id="KW-0325">Glycoprotein</keyword>
<evidence type="ECO:0000256" key="10">
    <source>
        <dbReference type="RuleBase" id="RU000688"/>
    </source>
</evidence>
<organism evidence="13 14">
    <name type="scientific">Actinia tenebrosa</name>
    <name type="common">Australian red waratah sea anemone</name>
    <dbReference type="NCBI Taxonomy" id="6105"/>
    <lineage>
        <taxon>Eukaryota</taxon>
        <taxon>Metazoa</taxon>
        <taxon>Cnidaria</taxon>
        <taxon>Anthozoa</taxon>
        <taxon>Hexacorallia</taxon>
        <taxon>Actiniaria</taxon>
        <taxon>Actiniidae</taxon>
        <taxon>Actinia</taxon>
    </lineage>
</organism>
<dbReference type="PROSITE" id="PS50262">
    <property type="entry name" value="G_PROTEIN_RECEP_F1_2"/>
    <property type="match status" value="1"/>
</dbReference>
<feature type="transmembrane region" description="Helical" evidence="11">
    <location>
        <begin position="57"/>
        <end position="78"/>
    </location>
</feature>